<evidence type="ECO:0000259" key="7">
    <source>
        <dbReference type="PROSITE" id="PS50048"/>
    </source>
</evidence>
<keyword evidence="3" id="KW-0805">Transcription regulation</keyword>
<dbReference type="GeneID" id="95977418"/>
<proteinExistence type="predicted"/>
<protein>
    <recommendedName>
        <fullName evidence="7">Zn(2)-C6 fungal-type domain-containing protein</fullName>
    </recommendedName>
</protein>
<dbReference type="SUPFAM" id="SSF57701">
    <property type="entry name" value="Zn2/Cys6 DNA-binding domain"/>
    <property type="match status" value="1"/>
</dbReference>
<evidence type="ECO:0000256" key="3">
    <source>
        <dbReference type="ARBA" id="ARBA00023015"/>
    </source>
</evidence>
<keyword evidence="2" id="KW-0479">Metal-binding</keyword>
<feature type="region of interest" description="Disordered" evidence="6">
    <location>
        <begin position="796"/>
        <end position="822"/>
    </location>
</feature>
<dbReference type="InterPro" id="IPR007219">
    <property type="entry name" value="XnlR_reg_dom"/>
</dbReference>
<feature type="compositionally biased region" description="Polar residues" evidence="6">
    <location>
        <begin position="634"/>
        <end position="658"/>
    </location>
</feature>
<feature type="compositionally biased region" description="Basic and acidic residues" evidence="6">
    <location>
        <begin position="84"/>
        <end position="96"/>
    </location>
</feature>
<feature type="domain" description="Zn(2)-C6 fungal-type" evidence="7">
    <location>
        <begin position="25"/>
        <end position="55"/>
    </location>
</feature>
<feature type="region of interest" description="Disordered" evidence="6">
    <location>
        <begin position="832"/>
        <end position="851"/>
    </location>
</feature>
<feature type="compositionally biased region" description="Polar residues" evidence="6">
    <location>
        <begin position="142"/>
        <end position="153"/>
    </location>
</feature>
<dbReference type="InterPro" id="IPR036864">
    <property type="entry name" value="Zn2-C6_fun-type_DNA-bd_sf"/>
</dbReference>
<dbReference type="CDD" id="cd12148">
    <property type="entry name" value="fungal_TF_MHR"/>
    <property type="match status" value="1"/>
</dbReference>
<dbReference type="PROSITE" id="PS50048">
    <property type="entry name" value="ZN2_CY6_FUNGAL_2"/>
    <property type="match status" value="1"/>
</dbReference>
<reference evidence="8 9" key="1">
    <citation type="submission" date="2024-07" db="EMBL/GenBank/DDBJ databases">
        <title>Draft sequence of the Neodothiora populina.</title>
        <authorList>
            <person name="Drown D.D."/>
            <person name="Schuette U.S."/>
            <person name="Buechlein A.B."/>
            <person name="Rusch D.R."/>
            <person name="Winton L.W."/>
            <person name="Adams G.A."/>
        </authorList>
    </citation>
    <scope>NUCLEOTIDE SEQUENCE [LARGE SCALE GENOMIC DNA]</scope>
    <source>
        <strain evidence="8 9">CPC 39397</strain>
    </source>
</reference>
<dbReference type="InterPro" id="IPR050815">
    <property type="entry name" value="TF_fung"/>
</dbReference>
<dbReference type="PANTHER" id="PTHR47338">
    <property type="entry name" value="ZN(II)2CYS6 TRANSCRIPTION FACTOR (EUROFUNG)-RELATED"/>
    <property type="match status" value="1"/>
</dbReference>
<comment type="subcellular location">
    <subcellularLocation>
        <location evidence="1">Nucleus</location>
    </subcellularLocation>
</comment>
<dbReference type="Pfam" id="PF00172">
    <property type="entry name" value="Zn_clus"/>
    <property type="match status" value="1"/>
</dbReference>
<dbReference type="RefSeq" id="XP_069201059.1">
    <property type="nucleotide sequence ID" value="XM_069343235.1"/>
</dbReference>
<comment type="caution">
    <text evidence="8">The sequence shown here is derived from an EMBL/GenBank/DDBJ whole genome shotgun (WGS) entry which is preliminary data.</text>
</comment>
<dbReference type="EMBL" id="JBFMKM010000008">
    <property type="protein sequence ID" value="KAL1304785.1"/>
    <property type="molecule type" value="Genomic_DNA"/>
</dbReference>
<feature type="compositionally biased region" description="Pro residues" evidence="6">
    <location>
        <begin position="726"/>
        <end position="738"/>
    </location>
</feature>
<keyword evidence="4" id="KW-0804">Transcription</keyword>
<dbReference type="CDD" id="cd00067">
    <property type="entry name" value="GAL4"/>
    <property type="match status" value="1"/>
</dbReference>
<keyword evidence="5" id="KW-0539">Nucleus</keyword>
<feature type="compositionally biased region" description="Low complexity" evidence="6">
    <location>
        <begin position="713"/>
        <end position="725"/>
    </location>
</feature>
<dbReference type="PANTHER" id="PTHR47338:SF4">
    <property type="entry name" value="ZN(II)2CYS6 TRANSCRIPTION FACTOR (EUROFUNG)"/>
    <property type="match status" value="1"/>
</dbReference>
<feature type="region of interest" description="Disordered" evidence="6">
    <location>
        <begin position="84"/>
        <end position="161"/>
    </location>
</feature>
<evidence type="ECO:0000313" key="9">
    <source>
        <dbReference type="Proteomes" id="UP001562354"/>
    </source>
</evidence>
<evidence type="ECO:0000256" key="2">
    <source>
        <dbReference type="ARBA" id="ARBA00022723"/>
    </source>
</evidence>
<sequence>MSRPQIGIDRLPVRRLSNEQKEAMNCKSCRKRKIKCNRLRPSCEACQVFQCPCIYDAIPKKRGPKTDVLEALVKRVNQMEKALEAEGKAIPPHEDATATDTASESVKPVEPGKAAKQAIQSASTSAARASSDDNQQTRHHASPQQQQQGTSLPSHPPRSQPTIVHNIALLDVYFNSFHNKPYYILDEAATRQRWQSGQLSLTVVDAISAVTTRYAPNLVGGYNAAVRMSEDCAMRARATLDVDEPSIENIQVALLLCLAYFQAGKGKKSYMLLSTAISMAFAQGLHRELPAGPRISTNEREGRRRLFWTCYILDRFVACGSKRPSLINDESIALRLPAWQSDSPTSYHEGNFFSNGLNIPLASGPVRLNQSSAPMLIEIVRVLGITNRYLAAGGVKGDSHFPWHAQSNLSRIRHDLDSWATYAQGAFTSLNALYGQPESSTLVLSKTIYHLIHCLIYRPFLPLDLTELAGTGQHQSWQMEATNLCFSHANAIAELVEIGRVHGLNTWPAFVGYCLSTAGTVHVHGALYTGREGDMFARSADFLSKEMAHLSDLRGIWAGVQHQREVLQMVYGCHAQLVKSLASNPLRFSPVFQMEDFFDRYPGQFIDGAHVTFADVVVEALHESIPAYTSLSSSNAMQWPNQGTNHPAYTFDMPNQPTQQQQDQDVKPVMNNRKRRRTIDPAGAAAAASTSSTASVANMPPRGAVPRTSDPILNNQSLSPNQQQDPPQPVFMSPPQPPHHQDPSTAINDPTSLSNPFSTSFNFSPWATSTLSLAPGMLDTGQTPAAQLDSFFSLPQTATSSGATPGALSANGSTHTESDQDPFMSLLEQLAENEQSHGGPSDLDFFLSERG</sequence>
<dbReference type="Gene3D" id="4.10.240.10">
    <property type="entry name" value="Zn(2)-C6 fungal-type DNA-binding domain"/>
    <property type="match status" value="1"/>
</dbReference>
<evidence type="ECO:0000256" key="6">
    <source>
        <dbReference type="SAM" id="MobiDB-lite"/>
    </source>
</evidence>
<dbReference type="SMART" id="SM00066">
    <property type="entry name" value="GAL4"/>
    <property type="match status" value="1"/>
</dbReference>
<keyword evidence="9" id="KW-1185">Reference proteome</keyword>
<evidence type="ECO:0000256" key="5">
    <source>
        <dbReference type="ARBA" id="ARBA00023242"/>
    </source>
</evidence>
<dbReference type="Proteomes" id="UP001562354">
    <property type="component" value="Unassembled WGS sequence"/>
</dbReference>
<feature type="compositionally biased region" description="Low complexity" evidence="6">
    <location>
        <begin position="682"/>
        <end position="697"/>
    </location>
</feature>
<gene>
    <name evidence="8" type="ORF">AAFC00_003718</name>
</gene>
<feature type="region of interest" description="Disordered" evidence="6">
    <location>
        <begin position="634"/>
        <end position="753"/>
    </location>
</feature>
<evidence type="ECO:0000313" key="8">
    <source>
        <dbReference type="EMBL" id="KAL1304785.1"/>
    </source>
</evidence>
<name>A0ABR3PF76_9PEZI</name>
<dbReference type="InterPro" id="IPR001138">
    <property type="entry name" value="Zn2Cys6_DnaBD"/>
</dbReference>
<feature type="compositionally biased region" description="Low complexity" evidence="6">
    <location>
        <begin position="114"/>
        <end position="129"/>
    </location>
</feature>
<dbReference type="Pfam" id="PF04082">
    <property type="entry name" value="Fungal_trans"/>
    <property type="match status" value="1"/>
</dbReference>
<evidence type="ECO:0000256" key="1">
    <source>
        <dbReference type="ARBA" id="ARBA00004123"/>
    </source>
</evidence>
<dbReference type="SMART" id="SM00906">
    <property type="entry name" value="Fungal_trans"/>
    <property type="match status" value="1"/>
</dbReference>
<evidence type="ECO:0000256" key="4">
    <source>
        <dbReference type="ARBA" id="ARBA00023163"/>
    </source>
</evidence>
<accession>A0ABR3PF76</accession>
<organism evidence="8 9">
    <name type="scientific">Neodothiora populina</name>
    <dbReference type="NCBI Taxonomy" id="2781224"/>
    <lineage>
        <taxon>Eukaryota</taxon>
        <taxon>Fungi</taxon>
        <taxon>Dikarya</taxon>
        <taxon>Ascomycota</taxon>
        <taxon>Pezizomycotina</taxon>
        <taxon>Dothideomycetes</taxon>
        <taxon>Dothideomycetidae</taxon>
        <taxon>Dothideales</taxon>
        <taxon>Dothioraceae</taxon>
        <taxon>Neodothiora</taxon>
    </lineage>
</organism>